<sequence>MSTTYLWITYPPLFPSVKGLKLSTPPSPSVLFHHHRKCQNLLDVLHMSLPHQQT</sequence>
<name>A0A0F7L9B0_9VIRU</name>
<evidence type="ECO:0000313" key="1">
    <source>
        <dbReference type="EMBL" id="AKH47962.1"/>
    </source>
</evidence>
<protein>
    <submittedName>
        <fullName evidence="1">Uncharacterized protein</fullName>
    </submittedName>
</protein>
<dbReference type="EMBL" id="KR029600">
    <property type="protein sequence ID" value="AKH47962.1"/>
    <property type="molecule type" value="Genomic_DNA"/>
</dbReference>
<proteinExistence type="predicted"/>
<organism evidence="1">
    <name type="scientific">uncultured marine virus</name>
    <dbReference type="NCBI Taxonomy" id="186617"/>
    <lineage>
        <taxon>Viruses</taxon>
        <taxon>environmental samples</taxon>
    </lineage>
</organism>
<reference evidence="1" key="1">
    <citation type="journal article" date="2015" name="Front. Microbiol.">
        <title>Combining genomic sequencing methods to explore viral diversity and reveal potential virus-host interactions.</title>
        <authorList>
            <person name="Chow C.E."/>
            <person name="Winget D.M."/>
            <person name="White R.A.III."/>
            <person name="Hallam S.J."/>
            <person name="Suttle C.A."/>
        </authorList>
    </citation>
    <scope>NUCLEOTIDE SEQUENCE</scope>
    <source>
        <strain evidence="1">Oxic1_5</strain>
    </source>
</reference>
<reference evidence="1" key="2">
    <citation type="submission" date="2015-03" db="EMBL/GenBank/DDBJ databases">
        <authorList>
            <person name="Chow C.-E.T."/>
            <person name="Winget D.M."/>
            <person name="White R.A.III."/>
            <person name="Hallam S.J."/>
            <person name="Suttle C.A."/>
        </authorList>
    </citation>
    <scope>NUCLEOTIDE SEQUENCE</scope>
    <source>
        <strain evidence="1">Oxic1_5</strain>
    </source>
</reference>
<accession>A0A0F7L9B0</accession>